<dbReference type="InterPro" id="IPR006710">
    <property type="entry name" value="Glyco_hydro_43"/>
</dbReference>
<dbReference type="AlphaFoldDB" id="A0A0R1XU34"/>
<dbReference type="PANTHER" id="PTHR22925:SF3">
    <property type="entry name" value="GLYCOSYL HYDROLASE FAMILY PROTEIN 43"/>
    <property type="match status" value="1"/>
</dbReference>
<dbReference type="Gene3D" id="2.115.10.20">
    <property type="entry name" value="Glycosyl hydrolase domain, family 43"/>
    <property type="match status" value="1"/>
</dbReference>
<evidence type="ECO:0000256" key="2">
    <source>
        <dbReference type="ARBA" id="ARBA00022801"/>
    </source>
</evidence>
<comment type="caution">
    <text evidence="5">The sequence shown here is derived from an EMBL/GenBank/DDBJ whole genome shotgun (WGS) entry which is preliminary data.</text>
</comment>
<reference evidence="5 6" key="1">
    <citation type="journal article" date="2015" name="Genome Announc.">
        <title>Expanding the biotechnology potential of lactobacilli through comparative genomics of 213 strains and associated genera.</title>
        <authorList>
            <person name="Sun Z."/>
            <person name="Harris H.M."/>
            <person name="McCann A."/>
            <person name="Guo C."/>
            <person name="Argimon S."/>
            <person name="Zhang W."/>
            <person name="Yang X."/>
            <person name="Jeffery I.B."/>
            <person name="Cooney J.C."/>
            <person name="Kagawa T.F."/>
            <person name="Liu W."/>
            <person name="Song Y."/>
            <person name="Salvetti E."/>
            <person name="Wrobel A."/>
            <person name="Rasinkangas P."/>
            <person name="Parkhill J."/>
            <person name="Rea M.C."/>
            <person name="O'Sullivan O."/>
            <person name="Ritari J."/>
            <person name="Douillard F.P."/>
            <person name="Paul Ross R."/>
            <person name="Yang R."/>
            <person name="Briner A.E."/>
            <person name="Felis G.E."/>
            <person name="de Vos W.M."/>
            <person name="Barrangou R."/>
            <person name="Klaenhammer T.R."/>
            <person name="Caufield P.W."/>
            <person name="Cui Y."/>
            <person name="Zhang H."/>
            <person name="O'Toole P.W."/>
        </authorList>
    </citation>
    <scope>NUCLEOTIDE SEQUENCE [LARGE SCALE GENOMIC DNA]</scope>
    <source>
        <strain evidence="5 6">DSM 18527</strain>
    </source>
</reference>
<accession>A0A0R1XU34</accession>
<proteinExistence type="inferred from homology"/>
<organism evidence="5 6">
    <name type="scientific">Agrilactobacillus composti DSM 18527 = JCM 14202</name>
    <dbReference type="NCBI Taxonomy" id="1423734"/>
    <lineage>
        <taxon>Bacteria</taxon>
        <taxon>Bacillati</taxon>
        <taxon>Bacillota</taxon>
        <taxon>Bacilli</taxon>
        <taxon>Lactobacillales</taxon>
        <taxon>Lactobacillaceae</taxon>
        <taxon>Agrilactobacillus</taxon>
    </lineage>
</organism>
<evidence type="ECO:0000313" key="6">
    <source>
        <dbReference type="Proteomes" id="UP000051236"/>
    </source>
</evidence>
<dbReference type="GO" id="GO:0004553">
    <property type="term" value="F:hydrolase activity, hydrolyzing O-glycosyl compounds"/>
    <property type="evidence" value="ECO:0007669"/>
    <property type="project" value="InterPro"/>
</dbReference>
<dbReference type="CDD" id="cd18821">
    <property type="entry name" value="GH43_Pc3Gal43A-like"/>
    <property type="match status" value="1"/>
</dbReference>
<dbReference type="PANTHER" id="PTHR22925">
    <property type="entry name" value="GLYCOSYL HYDROLASE 43 FAMILY MEMBER"/>
    <property type="match status" value="1"/>
</dbReference>
<name>A0A0R1XU34_9LACO</name>
<keyword evidence="3 4" id="KW-0326">Glycosidase</keyword>
<evidence type="ECO:0000256" key="1">
    <source>
        <dbReference type="ARBA" id="ARBA00009865"/>
    </source>
</evidence>
<keyword evidence="6" id="KW-1185">Reference proteome</keyword>
<dbReference type="STRING" id="1423734.FC83_GL002816"/>
<evidence type="ECO:0000256" key="3">
    <source>
        <dbReference type="ARBA" id="ARBA00023295"/>
    </source>
</evidence>
<evidence type="ECO:0000313" key="5">
    <source>
        <dbReference type="EMBL" id="KRM33425.1"/>
    </source>
</evidence>
<dbReference type="GO" id="GO:0005975">
    <property type="term" value="P:carbohydrate metabolic process"/>
    <property type="evidence" value="ECO:0007669"/>
    <property type="project" value="InterPro"/>
</dbReference>
<sequence>MATVIANGVPWYDQHNNPVNAKAGCLIKVHDTFHLFGEYKTDDVNHFIGFSHYTSVDLATWRYEGLALPLQKSGLLGPNRIGERVKVLKNPNTNQFVMLMHTDDLGYRDPYIGVAVTDDLAHPFTFLGPLLYQGQPVRKWDMGTFVDQDGTAYLLTHEGNIYRLAADYQSVVECVAENIAVGGESPAMFHQGNYYFALFSNKTSWERNDNYYLTATNIHGPWHLQGTFCPRGSLTYNSQSSFVFPLATKKGIIPMYMGDRWSFPKQAASATQVWLPLTVNANHLSIPHYWENWDWQQVTPVKPTSKIIPLNFNCNQAQQTIDLNFAGTGIIVSGSTTPHGGYGQFILKNATGQQLQNTTIDFYSLVASTGQRYISPKLPEGHYQLIIKTTGEHGVWFDKAGHRFGSDDFFVTLSGYQIREQQPDRKVTQ</sequence>
<keyword evidence="2 4" id="KW-0378">Hydrolase</keyword>
<comment type="similarity">
    <text evidence="1 4">Belongs to the glycosyl hydrolase 43 family.</text>
</comment>
<dbReference type="Proteomes" id="UP000051236">
    <property type="component" value="Unassembled WGS sequence"/>
</dbReference>
<evidence type="ECO:0000256" key="4">
    <source>
        <dbReference type="RuleBase" id="RU361187"/>
    </source>
</evidence>
<dbReference type="eggNOG" id="COG3507">
    <property type="taxonomic scope" value="Bacteria"/>
</dbReference>
<dbReference type="SUPFAM" id="SSF75005">
    <property type="entry name" value="Arabinanase/levansucrase/invertase"/>
    <property type="match status" value="1"/>
</dbReference>
<dbReference type="Pfam" id="PF04616">
    <property type="entry name" value="Glyco_hydro_43"/>
    <property type="match status" value="1"/>
</dbReference>
<dbReference type="EMBL" id="AZGA01000052">
    <property type="protein sequence ID" value="KRM33425.1"/>
    <property type="molecule type" value="Genomic_DNA"/>
</dbReference>
<protein>
    <submittedName>
        <fullName evidence="5">Family 43 glycoside hydrolase</fullName>
    </submittedName>
</protein>
<dbReference type="PATRIC" id="fig|1423734.3.peg.2863"/>
<dbReference type="RefSeq" id="WP_057002622.1">
    <property type="nucleotide sequence ID" value="NZ_AZGA01000052.1"/>
</dbReference>
<dbReference type="InterPro" id="IPR023296">
    <property type="entry name" value="Glyco_hydro_beta-prop_sf"/>
</dbReference>
<gene>
    <name evidence="5" type="ORF">FC83_GL002816</name>
</gene>